<evidence type="ECO:0000313" key="2">
    <source>
        <dbReference type="EMBL" id="CAL1591669.1"/>
    </source>
</evidence>
<feature type="compositionally biased region" description="Basic and acidic residues" evidence="1">
    <location>
        <begin position="61"/>
        <end position="78"/>
    </location>
</feature>
<evidence type="ECO:0000256" key="1">
    <source>
        <dbReference type="SAM" id="MobiDB-lite"/>
    </source>
</evidence>
<feature type="compositionally biased region" description="Polar residues" evidence="1">
    <location>
        <begin position="131"/>
        <end position="140"/>
    </location>
</feature>
<sequence length="146" mass="16437">MALPASEPPSSACADPATPSTSSRSRRWLTLKFFLFWRSTPRFWRSTPRSNTKLMTAKRSAQSERDALRHGAEHRGQERSSCGPGANQERTRSEPEANQERTRSEPEANQERTRSESEANQKRIRSESEANQHPVASSSDPRVPCA</sequence>
<protein>
    <submittedName>
        <fullName evidence="2">Uncharacterized protein</fullName>
    </submittedName>
</protein>
<feature type="region of interest" description="Disordered" evidence="1">
    <location>
        <begin position="1"/>
        <end position="24"/>
    </location>
</feature>
<feature type="region of interest" description="Disordered" evidence="1">
    <location>
        <begin position="44"/>
        <end position="146"/>
    </location>
</feature>
<name>A0AAV2KWE0_KNICA</name>
<evidence type="ECO:0000313" key="3">
    <source>
        <dbReference type="Proteomes" id="UP001497482"/>
    </source>
</evidence>
<proteinExistence type="predicted"/>
<dbReference type="AlphaFoldDB" id="A0AAV2KWE0"/>
<organism evidence="2 3">
    <name type="scientific">Knipowitschia caucasica</name>
    <name type="common">Caucasian dwarf goby</name>
    <name type="synonym">Pomatoschistus caucasicus</name>
    <dbReference type="NCBI Taxonomy" id="637954"/>
    <lineage>
        <taxon>Eukaryota</taxon>
        <taxon>Metazoa</taxon>
        <taxon>Chordata</taxon>
        <taxon>Craniata</taxon>
        <taxon>Vertebrata</taxon>
        <taxon>Euteleostomi</taxon>
        <taxon>Actinopterygii</taxon>
        <taxon>Neopterygii</taxon>
        <taxon>Teleostei</taxon>
        <taxon>Neoteleostei</taxon>
        <taxon>Acanthomorphata</taxon>
        <taxon>Gobiaria</taxon>
        <taxon>Gobiiformes</taxon>
        <taxon>Gobioidei</taxon>
        <taxon>Gobiidae</taxon>
        <taxon>Gobiinae</taxon>
        <taxon>Knipowitschia</taxon>
    </lineage>
</organism>
<reference evidence="2 3" key="1">
    <citation type="submission" date="2024-04" db="EMBL/GenBank/DDBJ databases">
        <authorList>
            <person name="Waldvogel A.-M."/>
            <person name="Schoenle A."/>
        </authorList>
    </citation>
    <scope>NUCLEOTIDE SEQUENCE [LARGE SCALE GENOMIC DNA]</scope>
</reference>
<dbReference type="Proteomes" id="UP001497482">
    <property type="component" value="Chromosome 2"/>
</dbReference>
<feature type="compositionally biased region" description="Basic and acidic residues" evidence="1">
    <location>
        <begin position="89"/>
        <end position="130"/>
    </location>
</feature>
<keyword evidence="3" id="KW-1185">Reference proteome</keyword>
<accession>A0AAV2KWE0</accession>
<dbReference type="EMBL" id="OZ035824">
    <property type="protein sequence ID" value="CAL1591669.1"/>
    <property type="molecule type" value="Genomic_DNA"/>
</dbReference>
<gene>
    <name evidence="2" type="ORF">KC01_LOCUS21027</name>
</gene>